<evidence type="ECO:0000256" key="1">
    <source>
        <dbReference type="ARBA" id="ARBA00009254"/>
    </source>
</evidence>
<dbReference type="Gene3D" id="1.10.287.310">
    <property type="match status" value="1"/>
</dbReference>
<dbReference type="EMBL" id="BDFE01000004">
    <property type="protein sequence ID" value="GAU07535.1"/>
    <property type="molecule type" value="Genomic_DNA"/>
</dbReference>
<evidence type="ECO:0000313" key="7">
    <source>
        <dbReference type="EMBL" id="GAU07535.1"/>
    </source>
</evidence>
<dbReference type="RefSeq" id="WP_069857031.1">
    <property type="nucleotide sequence ID" value="NZ_BDFE01000004.1"/>
</dbReference>
<evidence type="ECO:0000256" key="5">
    <source>
        <dbReference type="HAMAP-Rule" id="MF_00374"/>
    </source>
</evidence>
<dbReference type="FunFam" id="1.10.287.310:FF:000001">
    <property type="entry name" value="50S ribosomal protein L29"/>
    <property type="match status" value="1"/>
</dbReference>
<dbReference type="InterPro" id="IPR036049">
    <property type="entry name" value="Ribosomal_uL29_sf"/>
</dbReference>
<dbReference type="InterPro" id="IPR001854">
    <property type="entry name" value="Ribosomal_uL29"/>
</dbReference>
<keyword evidence="6" id="KW-0175">Coiled coil</keyword>
<dbReference type="AlphaFoldDB" id="A0A194AEA6"/>
<evidence type="ECO:0000256" key="6">
    <source>
        <dbReference type="SAM" id="Coils"/>
    </source>
</evidence>
<proteinExistence type="inferred from homology"/>
<comment type="caution">
    <text evidence="7">The sequence shown here is derived from an EMBL/GenBank/DDBJ whole genome shotgun (WGS) entry which is preliminary data.</text>
</comment>
<dbReference type="HAMAP" id="MF_00374">
    <property type="entry name" value="Ribosomal_uL29"/>
    <property type="match status" value="1"/>
</dbReference>
<dbReference type="GO" id="GO:0003735">
    <property type="term" value="F:structural constituent of ribosome"/>
    <property type="evidence" value="ECO:0007669"/>
    <property type="project" value="InterPro"/>
</dbReference>
<dbReference type="GO" id="GO:0006412">
    <property type="term" value="P:translation"/>
    <property type="evidence" value="ECO:0007669"/>
    <property type="project" value="UniProtKB-UniRule"/>
</dbReference>
<keyword evidence="3 5" id="KW-0687">Ribonucleoprotein</keyword>
<dbReference type="STRING" id="1592317.DPF_0220"/>
<dbReference type="GO" id="GO:0022625">
    <property type="term" value="C:cytosolic large ribosomal subunit"/>
    <property type="evidence" value="ECO:0007669"/>
    <property type="project" value="TreeGrafter"/>
</dbReference>
<reference evidence="8" key="1">
    <citation type="submission" date="2016-06" db="EMBL/GenBank/DDBJ databases">
        <title>Draft genome sequence of Desulfoplanes formicivorans strain Pf12B.</title>
        <authorList>
            <person name="Watanabe M."/>
            <person name="Kojima H."/>
            <person name="Fukui M."/>
        </authorList>
    </citation>
    <scope>NUCLEOTIDE SEQUENCE [LARGE SCALE GENOMIC DNA]</scope>
    <source>
        <strain evidence="8">Pf12B</strain>
    </source>
</reference>
<keyword evidence="2 5" id="KW-0689">Ribosomal protein</keyword>
<organism evidence="7 8">
    <name type="scientific">Desulfoplanes formicivorans</name>
    <dbReference type="NCBI Taxonomy" id="1592317"/>
    <lineage>
        <taxon>Bacteria</taxon>
        <taxon>Pseudomonadati</taxon>
        <taxon>Thermodesulfobacteriota</taxon>
        <taxon>Desulfovibrionia</taxon>
        <taxon>Desulfovibrionales</taxon>
        <taxon>Desulfoplanaceae</taxon>
        <taxon>Desulfoplanes</taxon>
    </lineage>
</organism>
<name>A0A194AEA6_9BACT</name>
<gene>
    <name evidence="5" type="primary">rpmC</name>
    <name evidence="7" type="ORF">DPF_0220</name>
</gene>
<evidence type="ECO:0000256" key="4">
    <source>
        <dbReference type="ARBA" id="ARBA00035204"/>
    </source>
</evidence>
<protein>
    <recommendedName>
        <fullName evidence="4 5">Large ribosomal subunit protein uL29</fullName>
    </recommendedName>
</protein>
<evidence type="ECO:0000313" key="8">
    <source>
        <dbReference type="Proteomes" id="UP000095200"/>
    </source>
</evidence>
<comment type="similarity">
    <text evidence="1 5">Belongs to the universal ribosomal protein uL29 family.</text>
</comment>
<accession>A0A194AEA6</accession>
<dbReference type="PROSITE" id="PS00579">
    <property type="entry name" value="RIBOSOMAL_L29"/>
    <property type="match status" value="1"/>
</dbReference>
<evidence type="ECO:0000256" key="3">
    <source>
        <dbReference type="ARBA" id="ARBA00023274"/>
    </source>
</evidence>
<sequence>MKASEMRTFDVDKLHEKLTEYRQELMNLRFQHATAQLENTQRISKVKKNIARILGVLGEKEMEN</sequence>
<dbReference type="SUPFAM" id="SSF46561">
    <property type="entry name" value="Ribosomal protein L29 (L29p)"/>
    <property type="match status" value="1"/>
</dbReference>
<feature type="coiled-coil region" evidence="6">
    <location>
        <begin position="11"/>
        <end position="38"/>
    </location>
</feature>
<dbReference type="CDD" id="cd00427">
    <property type="entry name" value="Ribosomal_L29_HIP"/>
    <property type="match status" value="1"/>
</dbReference>
<dbReference type="PANTHER" id="PTHR10916:SF0">
    <property type="entry name" value="LARGE RIBOSOMAL SUBUNIT PROTEIN UL29C"/>
    <property type="match status" value="1"/>
</dbReference>
<dbReference type="OrthoDB" id="9815192at2"/>
<dbReference type="InterPro" id="IPR018254">
    <property type="entry name" value="Ribosomal_uL29_CS"/>
</dbReference>
<dbReference type="NCBIfam" id="TIGR00012">
    <property type="entry name" value="L29"/>
    <property type="match status" value="1"/>
</dbReference>
<dbReference type="Proteomes" id="UP000095200">
    <property type="component" value="Unassembled WGS sequence"/>
</dbReference>
<keyword evidence="8" id="KW-1185">Reference proteome</keyword>
<evidence type="ECO:0000256" key="2">
    <source>
        <dbReference type="ARBA" id="ARBA00022980"/>
    </source>
</evidence>
<dbReference type="PANTHER" id="PTHR10916">
    <property type="entry name" value="60S RIBOSOMAL PROTEIN L35/50S RIBOSOMAL PROTEIN L29"/>
    <property type="match status" value="1"/>
</dbReference>
<dbReference type="InterPro" id="IPR050063">
    <property type="entry name" value="Ribosomal_protein_uL29"/>
</dbReference>
<dbReference type="Pfam" id="PF00831">
    <property type="entry name" value="Ribosomal_L29"/>
    <property type="match status" value="1"/>
</dbReference>